<dbReference type="AlphaFoldDB" id="A0A1Y0B4J5"/>
<sequence>MDCAFQYIGRPPHLLSAPMFIRNAIPNLNDSSSSLVRYHVRMNIGASHPKTMKLLPIDPVIIQNHMLRLQNEIRFLENWHRALEEQKEIIVRAATLGDRGESRRTLFILVGFNSISVCRRLFSCLVFFVFF</sequence>
<reference evidence="1" key="1">
    <citation type="submission" date="2017-03" db="EMBL/GenBank/DDBJ databases">
        <title>The mitochondrial genome of the carnivorous plant Utricularia reniformis (Lentibulariaceae): structure, comparative analysis and evolutionary landmarks.</title>
        <authorList>
            <person name="Silva S.R."/>
            <person name="Alvarenga D.O."/>
            <person name="Michael T.P."/>
            <person name="Miranda V.F.O."/>
            <person name="Varani A.M."/>
        </authorList>
    </citation>
    <scope>NUCLEOTIDE SEQUENCE</scope>
</reference>
<dbReference type="EMBL" id="KY774314">
    <property type="protein sequence ID" value="ART32375.1"/>
    <property type="molecule type" value="Genomic_DNA"/>
</dbReference>
<protein>
    <submittedName>
        <fullName evidence="1">Uncharacterized protein</fullName>
    </submittedName>
</protein>
<name>A0A1Y0B4J5_9LAMI</name>
<gene>
    <name evidence="1" type="ORF">AEK19_MT2229</name>
</gene>
<organism evidence="1">
    <name type="scientific">Utricularia reniformis</name>
    <dbReference type="NCBI Taxonomy" id="192314"/>
    <lineage>
        <taxon>Eukaryota</taxon>
        <taxon>Viridiplantae</taxon>
        <taxon>Streptophyta</taxon>
        <taxon>Embryophyta</taxon>
        <taxon>Tracheophyta</taxon>
        <taxon>Spermatophyta</taxon>
        <taxon>Magnoliopsida</taxon>
        <taxon>eudicotyledons</taxon>
        <taxon>Gunneridae</taxon>
        <taxon>Pentapetalae</taxon>
        <taxon>asterids</taxon>
        <taxon>lamiids</taxon>
        <taxon>Lamiales</taxon>
        <taxon>Lentibulariaceae</taxon>
        <taxon>Utricularia</taxon>
    </lineage>
</organism>
<geneLocation type="mitochondrion" evidence="1"/>
<accession>A0A1Y0B4J5</accession>
<keyword evidence="1" id="KW-0496">Mitochondrion</keyword>
<proteinExistence type="predicted"/>
<evidence type="ECO:0000313" key="1">
    <source>
        <dbReference type="EMBL" id="ART32375.1"/>
    </source>
</evidence>